<protein>
    <submittedName>
        <fullName evidence="4">Gamma-glutamyltransferase</fullName>
        <ecNumber evidence="4">2.3.2.2</ecNumber>
    </submittedName>
</protein>
<name>A0ABT6Q8A5_9PROT</name>
<keyword evidence="4" id="KW-0808">Transferase</keyword>
<organism evidence="4 5">
    <name type="scientific">Commensalibacter nepenthis</name>
    <dbReference type="NCBI Taxonomy" id="3043872"/>
    <lineage>
        <taxon>Bacteria</taxon>
        <taxon>Pseudomonadati</taxon>
        <taxon>Pseudomonadota</taxon>
        <taxon>Alphaproteobacteria</taxon>
        <taxon>Acetobacterales</taxon>
        <taxon>Acetobacteraceae</taxon>
    </lineage>
</organism>
<dbReference type="EMBL" id="JASBAN010000001">
    <property type="protein sequence ID" value="MDI2112590.1"/>
    <property type="molecule type" value="Genomic_DNA"/>
</dbReference>
<dbReference type="PRINTS" id="PR01210">
    <property type="entry name" value="GGTRANSPTASE"/>
</dbReference>
<dbReference type="InterPro" id="IPR043137">
    <property type="entry name" value="GGT_ssub_C"/>
</dbReference>
<dbReference type="RefSeq" id="WP_281462226.1">
    <property type="nucleotide sequence ID" value="NZ_JASBAN010000001.1"/>
</dbReference>
<evidence type="ECO:0000256" key="3">
    <source>
        <dbReference type="ARBA" id="ARBA00047417"/>
    </source>
</evidence>
<dbReference type="PANTHER" id="PTHR11686">
    <property type="entry name" value="GAMMA GLUTAMYL TRANSPEPTIDASE"/>
    <property type="match status" value="1"/>
</dbReference>
<dbReference type="GO" id="GO:0103068">
    <property type="term" value="F:leukotriene C4 gamma-glutamyl transferase activity"/>
    <property type="evidence" value="ECO:0007669"/>
    <property type="project" value="UniProtKB-EC"/>
</dbReference>
<evidence type="ECO:0000313" key="4">
    <source>
        <dbReference type="EMBL" id="MDI2112590.1"/>
    </source>
</evidence>
<dbReference type="Gene3D" id="3.60.20.40">
    <property type="match status" value="1"/>
</dbReference>
<evidence type="ECO:0000256" key="2">
    <source>
        <dbReference type="ARBA" id="ARBA00001089"/>
    </source>
</evidence>
<reference evidence="4" key="1">
    <citation type="submission" date="2023-05" db="EMBL/GenBank/DDBJ databases">
        <title>Whole genome sequence of Commensalibacter sp.</title>
        <authorList>
            <person name="Charoenyingcharoen P."/>
            <person name="Yukphan P."/>
        </authorList>
    </citation>
    <scope>NUCLEOTIDE SEQUENCE</scope>
    <source>
        <strain evidence="4">TBRC 10068</strain>
    </source>
</reference>
<keyword evidence="4" id="KW-0012">Acyltransferase</keyword>
<comment type="catalytic activity">
    <reaction evidence="3">
        <text>an N-terminal (5-L-glutamyl)-[peptide] + an alpha-amino acid = 5-L-glutamyl amino acid + an N-terminal L-alpha-aminoacyl-[peptide]</text>
        <dbReference type="Rhea" id="RHEA:23904"/>
        <dbReference type="Rhea" id="RHEA-COMP:9780"/>
        <dbReference type="Rhea" id="RHEA-COMP:9795"/>
        <dbReference type="ChEBI" id="CHEBI:77644"/>
        <dbReference type="ChEBI" id="CHEBI:78597"/>
        <dbReference type="ChEBI" id="CHEBI:78599"/>
        <dbReference type="ChEBI" id="CHEBI:78608"/>
        <dbReference type="EC" id="2.3.2.2"/>
    </reaction>
</comment>
<dbReference type="SUPFAM" id="SSF56235">
    <property type="entry name" value="N-terminal nucleophile aminohydrolases (Ntn hydrolases)"/>
    <property type="match status" value="1"/>
</dbReference>
<dbReference type="Pfam" id="PF01019">
    <property type="entry name" value="G_glu_transpept"/>
    <property type="match status" value="1"/>
</dbReference>
<dbReference type="Proteomes" id="UP001431775">
    <property type="component" value="Unassembled WGS sequence"/>
</dbReference>
<sequence>MSKRHHTLYSHSYSKACTFLKQPVHSFQTNNTWLKKTGTIALCSILALSVTACGGGNTGHKALKNEAMQDRVTGYVGSIAADEPQAAMVARDVLIRGGNAADAAAALGFALTVTLPSRASLGGGGACIAYRPEQPAQSFLFLPQPGTTKGNADRPAAIPMMARGLYLLQASNGKADINDILQVTSNLAANGVTVSDIFASDLASVQGPLFQDPAMQKLFTRRDGTTLQAGDMLYQPRLKIIYDRLTTAGISDLYIGSLAHSYILGAQNAGGGLSGAGFRNALPSTAPALSLSLPNKETLYLVSPPADGGLGMGMAWKLQQSNALTTSQGTVASWRASNPVSFSQKDILAQEEKAQSLLNAGQAGNGTLPSLPASTSFTVVDRNGEAVSCALTMNNLFGTGRIAGTTGIVMAASPNATPQPLLTAAIATYKNRFLAAISASGQNDAAAAGAEALNNLLGSGKNSKNSAIAHANTPQGRVNAVYCQDGLPGNTNKCRAYTDPQGAGLALSKR</sequence>
<keyword evidence="5" id="KW-1185">Reference proteome</keyword>
<dbReference type="EC" id="2.3.2.2" evidence="4"/>
<accession>A0ABT6Q8A5</accession>
<proteinExistence type="predicted"/>
<evidence type="ECO:0000256" key="1">
    <source>
        <dbReference type="ARBA" id="ARBA00001049"/>
    </source>
</evidence>
<comment type="catalytic activity">
    <reaction evidence="2">
        <text>glutathione + H2O = L-cysteinylglycine + L-glutamate</text>
        <dbReference type="Rhea" id="RHEA:28807"/>
        <dbReference type="ChEBI" id="CHEBI:15377"/>
        <dbReference type="ChEBI" id="CHEBI:29985"/>
        <dbReference type="ChEBI" id="CHEBI:57925"/>
        <dbReference type="ChEBI" id="CHEBI:61694"/>
        <dbReference type="EC" id="3.4.19.13"/>
    </reaction>
</comment>
<evidence type="ECO:0000313" key="5">
    <source>
        <dbReference type="Proteomes" id="UP001431775"/>
    </source>
</evidence>
<gene>
    <name evidence="4" type="ORF">QJV33_04690</name>
</gene>
<dbReference type="InterPro" id="IPR029055">
    <property type="entry name" value="Ntn_hydrolases_N"/>
</dbReference>
<comment type="caution">
    <text evidence="4">The sequence shown here is derived from an EMBL/GenBank/DDBJ whole genome shotgun (WGS) entry which is preliminary data.</text>
</comment>
<dbReference type="PANTHER" id="PTHR11686:SF9">
    <property type="entry name" value="RE13973P"/>
    <property type="match status" value="1"/>
</dbReference>
<dbReference type="InterPro" id="IPR000101">
    <property type="entry name" value="GGT_peptidase"/>
</dbReference>
<comment type="catalytic activity">
    <reaction evidence="1">
        <text>an S-substituted glutathione + H2O = an S-substituted L-cysteinylglycine + L-glutamate</text>
        <dbReference type="Rhea" id="RHEA:59468"/>
        <dbReference type="ChEBI" id="CHEBI:15377"/>
        <dbReference type="ChEBI" id="CHEBI:29985"/>
        <dbReference type="ChEBI" id="CHEBI:90779"/>
        <dbReference type="ChEBI" id="CHEBI:143103"/>
        <dbReference type="EC" id="3.4.19.13"/>
    </reaction>
</comment>